<dbReference type="OrthoDB" id="46495at2759"/>
<dbReference type="Gene3D" id="3.30.420.40">
    <property type="match status" value="1"/>
</dbReference>
<dbReference type="SUPFAM" id="SSF53067">
    <property type="entry name" value="Actin-like ATPase domain"/>
    <property type="match status" value="1"/>
</dbReference>
<evidence type="ECO:0000256" key="11">
    <source>
        <dbReference type="ARBA" id="ARBA00038036"/>
    </source>
</evidence>
<evidence type="ECO:0000313" key="15">
    <source>
        <dbReference type="EMBL" id="GMH73804.1"/>
    </source>
</evidence>
<name>A0A9W7EA16_9STRA</name>
<organism evidence="15 16">
    <name type="scientific">Triparma strigata</name>
    <dbReference type="NCBI Taxonomy" id="1606541"/>
    <lineage>
        <taxon>Eukaryota</taxon>
        <taxon>Sar</taxon>
        <taxon>Stramenopiles</taxon>
        <taxon>Ochrophyta</taxon>
        <taxon>Bolidophyceae</taxon>
        <taxon>Parmales</taxon>
        <taxon>Triparmaceae</taxon>
        <taxon>Triparma</taxon>
    </lineage>
</organism>
<keyword evidence="6" id="KW-0547">Nucleotide-binding</keyword>
<comment type="cofactor">
    <cofactor evidence="1">
        <name>K(+)</name>
        <dbReference type="ChEBI" id="CHEBI:29103"/>
    </cofactor>
</comment>
<evidence type="ECO:0000256" key="3">
    <source>
        <dbReference type="ARBA" id="ARBA00011738"/>
    </source>
</evidence>
<evidence type="ECO:0000256" key="12">
    <source>
        <dbReference type="ARBA" id="ARBA00040883"/>
    </source>
</evidence>
<dbReference type="Pfam" id="PF03309">
    <property type="entry name" value="Pan_kinase"/>
    <property type="match status" value="1"/>
</dbReference>
<proteinExistence type="inferred from homology"/>
<evidence type="ECO:0000256" key="2">
    <source>
        <dbReference type="ARBA" id="ARBA00004496"/>
    </source>
</evidence>
<dbReference type="GO" id="GO:0005737">
    <property type="term" value="C:cytoplasm"/>
    <property type="evidence" value="ECO:0007669"/>
    <property type="project" value="UniProtKB-SubCell"/>
</dbReference>
<accession>A0A9W7EA16</accession>
<feature type="compositionally biased region" description="Basic residues" evidence="13">
    <location>
        <begin position="507"/>
        <end position="525"/>
    </location>
</feature>
<feature type="domain" description="PTM/DIR17-like Tudor" evidence="14">
    <location>
        <begin position="549"/>
        <end position="592"/>
    </location>
</feature>
<evidence type="ECO:0000256" key="6">
    <source>
        <dbReference type="ARBA" id="ARBA00022741"/>
    </source>
</evidence>
<dbReference type="GO" id="GO:0005524">
    <property type="term" value="F:ATP binding"/>
    <property type="evidence" value="ECO:0007669"/>
    <property type="project" value="UniProtKB-KW"/>
</dbReference>
<evidence type="ECO:0000256" key="10">
    <source>
        <dbReference type="ARBA" id="ARBA00022993"/>
    </source>
</evidence>
<feature type="compositionally biased region" description="Basic and acidic residues" evidence="13">
    <location>
        <begin position="471"/>
        <end position="494"/>
    </location>
</feature>
<comment type="similarity">
    <text evidence="11">Belongs to the type III pantothenate kinase family.</text>
</comment>
<dbReference type="AlphaFoldDB" id="A0A9W7EA16"/>
<dbReference type="GO" id="GO:0004594">
    <property type="term" value="F:pantothenate kinase activity"/>
    <property type="evidence" value="ECO:0007669"/>
    <property type="project" value="InterPro"/>
</dbReference>
<keyword evidence="10" id="KW-0173">Coenzyme A biosynthesis</keyword>
<dbReference type="InterPro" id="IPR047365">
    <property type="entry name" value="Tudor_AtPTM-like"/>
</dbReference>
<evidence type="ECO:0000313" key="16">
    <source>
        <dbReference type="Proteomes" id="UP001165085"/>
    </source>
</evidence>
<dbReference type="InterPro" id="IPR004619">
    <property type="entry name" value="Type_III_PanK"/>
</dbReference>
<evidence type="ECO:0000256" key="8">
    <source>
        <dbReference type="ARBA" id="ARBA00022840"/>
    </source>
</evidence>
<keyword evidence="9" id="KW-0630">Potassium</keyword>
<evidence type="ECO:0000256" key="1">
    <source>
        <dbReference type="ARBA" id="ARBA00001958"/>
    </source>
</evidence>
<evidence type="ECO:0000256" key="4">
    <source>
        <dbReference type="ARBA" id="ARBA00022490"/>
    </source>
</evidence>
<feature type="region of interest" description="Disordered" evidence="13">
    <location>
        <begin position="459"/>
        <end position="548"/>
    </location>
</feature>
<dbReference type="InterPro" id="IPR043129">
    <property type="entry name" value="ATPase_NBD"/>
</dbReference>
<keyword evidence="7" id="KW-0418">Kinase</keyword>
<keyword evidence="8" id="KW-0067">ATP-binding</keyword>
<protein>
    <recommendedName>
        <fullName evidence="12">Type III pantothenate kinase</fullName>
    </recommendedName>
</protein>
<keyword evidence="5" id="KW-0808">Transferase</keyword>
<evidence type="ECO:0000259" key="14">
    <source>
        <dbReference type="Pfam" id="PF21743"/>
    </source>
</evidence>
<comment type="caution">
    <text evidence="15">The sequence shown here is derived from an EMBL/GenBank/DDBJ whole genome shotgun (WGS) entry which is preliminary data.</text>
</comment>
<evidence type="ECO:0000256" key="5">
    <source>
        <dbReference type="ARBA" id="ARBA00022679"/>
    </source>
</evidence>
<dbReference type="GO" id="GO:0015937">
    <property type="term" value="P:coenzyme A biosynthetic process"/>
    <property type="evidence" value="ECO:0007669"/>
    <property type="project" value="UniProtKB-KW"/>
</dbReference>
<keyword evidence="16" id="KW-1185">Reference proteome</keyword>
<keyword evidence="4" id="KW-0963">Cytoplasm</keyword>
<dbReference type="NCBIfam" id="TIGR00671">
    <property type="entry name" value="baf"/>
    <property type="match status" value="1"/>
</dbReference>
<dbReference type="EMBL" id="BRXY01000172">
    <property type="protein sequence ID" value="GMH73804.1"/>
    <property type="molecule type" value="Genomic_DNA"/>
</dbReference>
<dbReference type="PANTHER" id="PTHR34265">
    <property type="entry name" value="TYPE III PANTOTHENATE KINASE"/>
    <property type="match status" value="1"/>
</dbReference>
<sequence>MKTSGKLYWLSISCGNTATHWCLHEDSKECIFWNTPRVHDSQQYNPDKEPERKFLFKYLATQQYPAAFGSPKDDVLSNLKVYVVSVVPDETEALRRLFQAHGVDIIVYDNMAFFPKKQNGYESFGVDRAAALKGALITTKYAPTLVVDCGTMLTFTGCSSTSQLMGGGIVPGIQTMFTSMSQKGANLPLIKVKETVSNELKILNNSQKKLKRFALNTNECMRNAVMHMTASNIRENTIAWALQVQEEDESLGKKNGKKLGKAKERPRTYDDFKYHVIFTGGDGVVTLTLLRESTDETGDKIPSGEPVPLGQGGIANGYSSDAPIFNDVSMSYNKALIHVGIKSLCRPDVKMIRGKRMANLDFDDGLTYLGTMAELKNEDEMVVGEDGIPKYLATYDDGDEYWSSFDDALRAVRIYESLVASGELQRLKKEGLVNGIEAHANVNDEDDEDEEDDDLIQLVEEPDETGQAEEPTARKEEEEEEVDRKQLKKLKGEDDSSSDISEPVSKPSKKRASPQKKSTPSKKSKPSTPVPKPPSSKKKSKPSTPTYLGTKVAKYFDNEPYAGAVEKKSGVWWKIVFEDGDQEDWDEDEIKEGTEVWRKEFGDEGSVLDI</sequence>
<dbReference type="Pfam" id="PF21743">
    <property type="entry name" value="PTM_DIR17_Tudor"/>
    <property type="match status" value="1"/>
</dbReference>
<dbReference type="Proteomes" id="UP001165085">
    <property type="component" value="Unassembled WGS sequence"/>
</dbReference>
<gene>
    <name evidence="15" type="ORF">TrST_g9591</name>
</gene>
<evidence type="ECO:0000256" key="13">
    <source>
        <dbReference type="SAM" id="MobiDB-lite"/>
    </source>
</evidence>
<dbReference type="PANTHER" id="PTHR34265:SF1">
    <property type="entry name" value="TYPE III PANTOTHENATE KINASE"/>
    <property type="match status" value="1"/>
</dbReference>
<comment type="subunit">
    <text evidence="3">Homodimer.</text>
</comment>
<evidence type="ECO:0000256" key="9">
    <source>
        <dbReference type="ARBA" id="ARBA00022958"/>
    </source>
</evidence>
<evidence type="ECO:0000256" key="7">
    <source>
        <dbReference type="ARBA" id="ARBA00022777"/>
    </source>
</evidence>
<comment type="subcellular location">
    <subcellularLocation>
        <location evidence="2">Cytoplasm</location>
    </subcellularLocation>
</comment>
<reference evidence="16" key="1">
    <citation type="journal article" date="2023" name="Commun. Biol.">
        <title>Genome analysis of Parmales, the sister group of diatoms, reveals the evolutionary specialization of diatoms from phago-mixotrophs to photoautotrophs.</title>
        <authorList>
            <person name="Ban H."/>
            <person name="Sato S."/>
            <person name="Yoshikawa S."/>
            <person name="Yamada K."/>
            <person name="Nakamura Y."/>
            <person name="Ichinomiya M."/>
            <person name="Sato N."/>
            <person name="Blanc-Mathieu R."/>
            <person name="Endo H."/>
            <person name="Kuwata A."/>
            <person name="Ogata H."/>
        </authorList>
    </citation>
    <scope>NUCLEOTIDE SEQUENCE [LARGE SCALE GENOMIC DNA]</scope>
    <source>
        <strain evidence="16">NIES 3701</strain>
    </source>
</reference>